<name>A0A0F9UX88_9ZZZZ</name>
<protein>
    <submittedName>
        <fullName evidence="1">Uncharacterized protein</fullName>
    </submittedName>
</protein>
<accession>A0A0F9UX88</accession>
<dbReference type="EMBL" id="LAZR01000516">
    <property type="protein sequence ID" value="KKN65781.1"/>
    <property type="molecule type" value="Genomic_DNA"/>
</dbReference>
<dbReference type="AlphaFoldDB" id="A0A0F9UX88"/>
<proteinExistence type="predicted"/>
<comment type="caution">
    <text evidence="1">The sequence shown here is derived from an EMBL/GenBank/DDBJ whole genome shotgun (WGS) entry which is preliminary data.</text>
</comment>
<organism evidence="1">
    <name type="scientific">marine sediment metagenome</name>
    <dbReference type="NCBI Taxonomy" id="412755"/>
    <lineage>
        <taxon>unclassified sequences</taxon>
        <taxon>metagenomes</taxon>
        <taxon>ecological metagenomes</taxon>
    </lineage>
</organism>
<gene>
    <name evidence="1" type="ORF">LCGC14_0478260</name>
</gene>
<sequence length="60" mass="6695">MDLIVRTGKGHSMNSEAYTLVRIIVDPTDGITFECLNKAQRLVTVRPPRLVRDATVEISP</sequence>
<evidence type="ECO:0000313" key="1">
    <source>
        <dbReference type="EMBL" id="KKN65781.1"/>
    </source>
</evidence>
<reference evidence="1" key="1">
    <citation type="journal article" date="2015" name="Nature">
        <title>Complex archaea that bridge the gap between prokaryotes and eukaryotes.</title>
        <authorList>
            <person name="Spang A."/>
            <person name="Saw J.H."/>
            <person name="Jorgensen S.L."/>
            <person name="Zaremba-Niedzwiedzka K."/>
            <person name="Martijn J."/>
            <person name="Lind A.E."/>
            <person name="van Eijk R."/>
            <person name="Schleper C."/>
            <person name="Guy L."/>
            <person name="Ettema T.J."/>
        </authorList>
    </citation>
    <scope>NUCLEOTIDE SEQUENCE</scope>
</reference>